<accession>A0ABY7NK65</accession>
<name>A0ABY7NK65_9SPHN</name>
<dbReference type="RefSeq" id="WP_270076280.1">
    <property type="nucleotide sequence ID" value="NZ_CP115174.1"/>
</dbReference>
<dbReference type="PANTHER" id="PTHR36922:SF1">
    <property type="entry name" value="DUF1993 DOMAIN-CONTAINING PROTEIN"/>
    <property type="match status" value="1"/>
</dbReference>
<dbReference type="PANTHER" id="PTHR36922">
    <property type="entry name" value="BLL2446 PROTEIN"/>
    <property type="match status" value="1"/>
</dbReference>
<evidence type="ECO:0000313" key="1">
    <source>
        <dbReference type="EMBL" id="WBO21632.1"/>
    </source>
</evidence>
<organism evidence="1 2">
    <name type="scientific">Sphingomonas abietis</name>
    <dbReference type="NCBI Taxonomy" id="3012344"/>
    <lineage>
        <taxon>Bacteria</taxon>
        <taxon>Pseudomonadati</taxon>
        <taxon>Pseudomonadota</taxon>
        <taxon>Alphaproteobacteria</taxon>
        <taxon>Sphingomonadales</taxon>
        <taxon>Sphingomonadaceae</taxon>
        <taxon>Sphingomonas</taxon>
    </lineage>
</organism>
<keyword evidence="2" id="KW-1185">Reference proteome</keyword>
<sequence>MGVSLHAAFVPSCIQILGSIARLIDKAALAGYERGAGQSSLLGARLADDMLDFRYQVKSVVMHSADAIEAVRQGRFTPDVDPIEASVAELRAMVRQAEAALAAIDPAEMEAFVDRDMIFVWNGRDVSFSADQFLLSFSQPNFYFHAAAAYAILRAEGLPLAKRDYLGTLRIRRDA</sequence>
<evidence type="ECO:0000313" key="2">
    <source>
        <dbReference type="Proteomes" id="UP001210865"/>
    </source>
</evidence>
<dbReference type="Pfam" id="PF09351">
    <property type="entry name" value="DUF1993"/>
    <property type="match status" value="1"/>
</dbReference>
<dbReference type="Gene3D" id="1.20.120.450">
    <property type="entry name" value="dinb family like domain"/>
    <property type="match status" value="1"/>
</dbReference>
<protein>
    <submittedName>
        <fullName evidence="1">DUF1993 domain-containing protein</fullName>
    </submittedName>
</protein>
<dbReference type="InterPro" id="IPR034660">
    <property type="entry name" value="DinB/YfiT-like"/>
</dbReference>
<dbReference type="InterPro" id="IPR018531">
    <property type="entry name" value="DUF1993"/>
</dbReference>
<proteinExistence type="predicted"/>
<reference evidence="1 2" key="1">
    <citation type="submission" date="2022-12" db="EMBL/GenBank/DDBJ databases">
        <title>Sphingomonas abieness sp. nov., an endophytic bacterium isolated from Abies koreana.</title>
        <authorList>
            <person name="Jiang L."/>
            <person name="Lee J."/>
        </authorList>
    </citation>
    <scope>NUCLEOTIDE SEQUENCE [LARGE SCALE GENOMIC DNA]</scope>
    <source>
        <strain evidence="2">PAMB 00755</strain>
    </source>
</reference>
<dbReference type="EMBL" id="CP115174">
    <property type="protein sequence ID" value="WBO21632.1"/>
    <property type="molecule type" value="Genomic_DNA"/>
</dbReference>
<dbReference type="Proteomes" id="UP001210865">
    <property type="component" value="Chromosome"/>
</dbReference>
<gene>
    <name evidence="1" type="ORF">PBT88_15825</name>
</gene>
<dbReference type="SUPFAM" id="SSF109854">
    <property type="entry name" value="DinB/YfiT-like putative metalloenzymes"/>
    <property type="match status" value="1"/>
</dbReference>